<accession>A0AAN9FVU7</accession>
<evidence type="ECO:0000256" key="7">
    <source>
        <dbReference type="RuleBase" id="RU000383"/>
    </source>
</evidence>
<dbReference type="PROSITE" id="PS00292">
    <property type="entry name" value="CYCLINS"/>
    <property type="match status" value="1"/>
</dbReference>
<evidence type="ECO:0000256" key="1">
    <source>
        <dbReference type="ARBA" id="ARBA00009065"/>
    </source>
</evidence>
<comment type="subunit">
    <text evidence="2">Interacts with the CDC2 protein kinase to form a serine/threonine kinase holoenzyme complex also known as maturation promoting factor (MPF). The cyclin subunit imparts substrate specificity to the complex.</text>
</comment>
<dbReference type="GO" id="GO:0051301">
    <property type="term" value="P:cell division"/>
    <property type="evidence" value="ECO:0007669"/>
    <property type="project" value="UniProtKB-KW"/>
</dbReference>
<dbReference type="FunFam" id="1.10.472.10:FF:000040">
    <property type="entry name" value="D6-type cyclin"/>
    <property type="match status" value="1"/>
</dbReference>
<dbReference type="CDD" id="cd20544">
    <property type="entry name" value="CYCLIN_AtCycD-like_rpt2"/>
    <property type="match status" value="1"/>
</dbReference>
<dbReference type="InterPro" id="IPR006671">
    <property type="entry name" value="Cyclin_N"/>
</dbReference>
<keyword evidence="12" id="KW-1185">Reference proteome</keyword>
<keyword evidence="5" id="KW-0131">Cell cycle</keyword>
<dbReference type="FunFam" id="1.10.472.10:FF:000034">
    <property type="entry name" value="D2/4-type cyclin"/>
    <property type="match status" value="1"/>
</dbReference>
<keyword evidence="4 7" id="KW-0195">Cyclin</keyword>
<feature type="domain" description="Cyclin-like" evidence="9">
    <location>
        <begin position="65"/>
        <end position="153"/>
    </location>
</feature>
<reference evidence="11 12" key="1">
    <citation type="submission" date="2024-01" db="EMBL/GenBank/DDBJ databases">
        <title>The genomes of 5 underutilized Papilionoideae crops provide insights into root nodulation and disease resistance.</title>
        <authorList>
            <person name="Yuan L."/>
        </authorList>
    </citation>
    <scope>NUCLEOTIDE SEQUENCE [LARGE SCALE GENOMIC DNA]</scope>
    <source>
        <strain evidence="11">LY-2023</strain>
        <tissue evidence="11">Leaf</tissue>
    </source>
</reference>
<evidence type="ECO:0000256" key="4">
    <source>
        <dbReference type="ARBA" id="ARBA00023127"/>
    </source>
</evidence>
<evidence type="ECO:0000256" key="8">
    <source>
        <dbReference type="SAM" id="MobiDB-lite"/>
    </source>
</evidence>
<evidence type="ECO:0000256" key="3">
    <source>
        <dbReference type="ARBA" id="ARBA00022618"/>
    </source>
</evidence>
<organism evidence="11 12">
    <name type="scientific">Clitoria ternatea</name>
    <name type="common">Butterfly pea</name>
    <dbReference type="NCBI Taxonomy" id="43366"/>
    <lineage>
        <taxon>Eukaryota</taxon>
        <taxon>Viridiplantae</taxon>
        <taxon>Streptophyta</taxon>
        <taxon>Embryophyta</taxon>
        <taxon>Tracheophyta</taxon>
        <taxon>Spermatophyta</taxon>
        <taxon>Magnoliopsida</taxon>
        <taxon>eudicotyledons</taxon>
        <taxon>Gunneridae</taxon>
        <taxon>Pentapetalae</taxon>
        <taxon>rosids</taxon>
        <taxon>fabids</taxon>
        <taxon>Fabales</taxon>
        <taxon>Fabaceae</taxon>
        <taxon>Papilionoideae</taxon>
        <taxon>50 kb inversion clade</taxon>
        <taxon>NPAAA clade</taxon>
        <taxon>indigoferoid/millettioid clade</taxon>
        <taxon>Phaseoleae</taxon>
        <taxon>Clitoria</taxon>
    </lineage>
</organism>
<dbReference type="CDD" id="cd20543">
    <property type="entry name" value="CYCLIN_AtCycD-like_rpt1"/>
    <property type="match status" value="1"/>
</dbReference>
<dbReference type="EMBL" id="JAYKXN010000006">
    <property type="protein sequence ID" value="KAK7280245.1"/>
    <property type="molecule type" value="Genomic_DNA"/>
</dbReference>
<dbReference type="InterPro" id="IPR039361">
    <property type="entry name" value="Cyclin"/>
</dbReference>
<dbReference type="SUPFAM" id="SSF47954">
    <property type="entry name" value="Cyclin-like"/>
    <property type="match status" value="1"/>
</dbReference>
<evidence type="ECO:0000313" key="12">
    <source>
        <dbReference type="Proteomes" id="UP001359559"/>
    </source>
</evidence>
<evidence type="ECO:0000256" key="6">
    <source>
        <dbReference type="ARBA" id="ARBA00032263"/>
    </source>
</evidence>
<comment type="caution">
    <text evidence="11">The sequence shown here is derived from an EMBL/GenBank/DDBJ whole genome shotgun (WGS) entry which is preliminary data.</text>
</comment>
<evidence type="ECO:0000256" key="5">
    <source>
        <dbReference type="ARBA" id="ARBA00023306"/>
    </source>
</evidence>
<dbReference type="Pfam" id="PF00134">
    <property type="entry name" value="Cyclin_N"/>
    <property type="match status" value="1"/>
</dbReference>
<keyword evidence="3" id="KW-0132">Cell division</keyword>
<evidence type="ECO:0000259" key="9">
    <source>
        <dbReference type="SMART" id="SM00385"/>
    </source>
</evidence>
<dbReference type="SMART" id="SM00385">
    <property type="entry name" value="CYCLIN"/>
    <property type="match status" value="1"/>
</dbReference>
<dbReference type="PANTHER" id="PTHR10177">
    <property type="entry name" value="CYCLINS"/>
    <property type="match status" value="1"/>
</dbReference>
<gene>
    <name evidence="11" type="ORF">RJT34_25307</name>
</gene>
<dbReference type="InterPro" id="IPR013763">
    <property type="entry name" value="Cyclin-like_dom"/>
</dbReference>
<protein>
    <recommendedName>
        <fullName evidence="6">B-like cyclin</fullName>
    </recommendedName>
</protein>
<feature type="region of interest" description="Disordered" evidence="8">
    <location>
        <begin position="1"/>
        <end position="23"/>
    </location>
</feature>
<dbReference type="InterPro" id="IPR048258">
    <property type="entry name" value="Cyclins_cyclin-box"/>
</dbReference>
<name>A0AAN9FVU7_CLITE</name>
<dbReference type="Gene3D" id="1.10.472.10">
    <property type="entry name" value="Cyclin-like"/>
    <property type="match status" value="2"/>
</dbReference>
<proteinExistence type="inferred from homology"/>
<dbReference type="InterPro" id="IPR036915">
    <property type="entry name" value="Cyclin-like_sf"/>
</dbReference>
<dbReference type="Proteomes" id="UP001359559">
    <property type="component" value="Unassembled WGS sequence"/>
</dbReference>
<evidence type="ECO:0000256" key="2">
    <source>
        <dbReference type="ARBA" id="ARBA00011177"/>
    </source>
</evidence>
<dbReference type="InterPro" id="IPR004367">
    <property type="entry name" value="Cyclin_C-dom"/>
</dbReference>
<evidence type="ECO:0000313" key="11">
    <source>
        <dbReference type="EMBL" id="KAK7280245.1"/>
    </source>
</evidence>
<dbReference type="AlphaFoldDB" id="A0AAN9FVU7"/>
<sequence>MPPSPDTPAAGNLISDHLSPPSPDSHDVAIAALIDTETHHLPENDYLRRCRDRFIDITFRLDAVNWILKVHAFYQFRPVTAFLSVNFLDRFLSCSTLPRASGWAFQLLSVACLSLAAKMEEPHVPLLLDLQLFEPRFVFEPKTVQRMELWVMSNLKWRLRSVTPFDYLHYFIAKLPSSSSSESTHNFFSTASDLILSTARVIDFLGFAPSIVAAAAVLCSTGRDFVSATGQWWFHHSLNKEMVRCCHQLMEEYVVDTCLASRNKESRAEPAAPSSPVGVLDAASCVSCDTPYAASIAEQAEPANKRLRSSSPDRVWLDTAMNKTMFVSFLKVRDGSEKLNRGRNDFVVAKSEYGVLGWKGYGGTTEPFVPVVLVKASHPTQEEDEVLNIDPLHHVLPDDDPPMVEASSLAETGKLLKAVEPKITEADARKVRIFELEHTYPDNIMIIQDQINDVPDEEVAKPTIEQVDADTGVEGH</sequence>
<comment type="similarity">
    <text evidence="1">Belongs to the cyclin family. Cyclin D subfamily.</text>
</comment>
<evidence type="ECO:0000259" key="10">
    <source>
        <dbReference type="SMART" id="SM01332"/>
    </source>
</evidence>
<dbReference type="Pfam" id="PF02984">
    <property type="entry name" value="Cyclin_C"/>
    <property type="match status" value="1"/>
</dbReference>
<dbReference type="SMART" id="SM01332">
    <property type="entry name" value="Cyclin_C"/>
    <property type="match status" value="1"/>
</dbReference>
<feature type="domain" description="Cyclin C-terminal" evidence="10">
    <location>
        <begin position="162"/>
        <end position="288"/>
    </location>
</feature>